<comment type="subcellular location">
    <subcellularLocation>
        <location evidence="1">Cell outer membrane</location>
    </subcellularLocation>
</comment>
<evidence type="ECO:0000256" key="6">
    <source>
        <dbReference type="SAM" id="SignalP"/>
    </source>
</evidence>
<keyword evidence="9" id="KW-1185">Reference proteome</keyword>
<keyword evidence="3" id="KW-0472">Membrane</keyword>
<evidence type="ECO:0000256" key="5">
    <source>
        <dbReference type="ARBA" id="ARBA00038306"/>
    </source>
</evidence>
<keyword evidence="4" id="KW-0998">Cell outer membrane</keyword>
<dbReference type="PANTHER" id="PTHR34001">
    <property type="entry name" value="BLL7405 PROTEIN"/>
    <property type="match status" value="1"/>
</dbReference>
<keyword evidence="2 6" id="KW-0732">Signal</keyword>
<name>A0A939EQN8_9HYPH</name>
<comment type="caution">
    <text evidence="8">The sequence shown here is derived from an EMBL/GenBank/DDBJ whole genome shotgun (WGS) entry which is preliminary data.</text>
</comment>
<proteinExistence type="inferred from homology"/>
<dbReference type="RefSeq" id="WP_206943246.1">
    <property type="nucleotide sequence ID" value="NZ_JAFLNF010000008.1"/>
</dbReference>
<comment type="similarity">
    <text evidence="5">Belongs to the Omp25/RopB family.</text>
</comment>
<evidence type="ECO:0000259" key="7">
    <source>
        <dbReference type="Pfam" id="PF13505"/>
    </source>
</evidence>
<feature type="domain" description="Outer membrane protein beta-barrel" evidence="7">
    <location>
        <begin position="12"/>
        <end position="250"/>
    </location>
</feature>
<sequence length="267" mass="29148">MVICIKRLSFAGFAVTLATTAMAADLPAPVIEHIPQVPVAAAGGWYLRGDIGYKLYNDPKGGFVDSSTVGDLRYERESIDDTWMIGVGVGYQFNDYFRSDLTLDYEAKATARGYAVCGTCSTNFSEERTDLDIWTVMLNGYVDLGTWYNLTPYVGAGVGASYIRASNTISINPGSTAATYDKDNGEFNFAWALMAGASYAVNQNLSIDAGYQYRDLGKARTTAYTATGNGRSEFKDITAHEIRLGMRYTFDSAAPAYYAPEPIMSNF</sequence>
<dbReference type="Gene3D" id="2.40.160.20">
    <property type="match status" value="1"/>
</dbReference>
<evidence type="ECO:0000256" key="3">
    <source>
        <dbReference type="ARBA" id="ARBA00023136"/>
    </source>
</evidence>
<feature type="chain" id="PRO_5037726882" evidence="6">
    <location>
        <begin position="24"/>
        <end position="267"/>
    </location>
</feature>
<evidence type="ECO:0000256" key="4">
    <source>
        <dbReference type="ARBA" id="ARBA00023237"/>
    </source>
</evidence>
<dbReference type="Proteomes" id="UP000664779">
    <property type="component" value="Unassembled WGS sequence"/>
</dbReference>
<gene>
    <name evidence="8" type="ORF">J0X15_16880</name>
</gene>
<evidence type="ECO:0000256" key="2">
    <source>
        <dbReference type="ARBA" id="ARBA00022729"/>
    </source>
</evidence>
<evidence type="ECO:0000313" key="8">
    <source>
        <dbReference type="EMBL" id="MBO0346904.1"/>
    </source>
</evidence>
<accession>A0A939EQN8</accession>
<dbReference type="InterPro" id="IPR011250">
    <property type="entry name" value="OMP/PagP_B-barrel"/>
</dbReference>
<dbReference type="AlphaFoldDB" id="A0A939EQN8"/>
<protein>
    <submittedName>
        <fullName evidence="8">Porin family protein</fullName>
    </submittedName>
</protein>
<evidence type="ECO:0000256" key="1">
    <source>
        <dbReference type="ARBA" id="ARBA00004442"/>
    </source>
</evidence>
<dbReference type="Pfam" id="PF13505">
    <property type="entry name" value="OMP_b-brl"/>
    <property type="match status" value="1"/>
</dbReference>
<dbReference type="PANTHER" id="PTHR34001:SF3">
    <property type="entry name" value="BLL7405 PROTEIN"/>
    <property type="match status" value="1"/>
</dbReference>
<dbReference type="SUPFAM" id="SSF56925">
    <property type="entry name" value="OMPA-like"/>
    <property type="match status" value="1"/>
</dbReference>
<evidence type="ECO:0000313" key="9">
    <source>
        <dbReference type="Proteomes" id="UP000664779"/>
    </source>
</evidence>
<dbReference type="InterPro" id="IPR027385">
    <property type="entry name" value="Beta-barrel_OMP"/>
</dbReference>
<dbReference type="EMBL" id="JAFLNF010000008">
    <property type="protein sequence ID" value="MBO0346904.1"/>
    <property type="molecule type" value="Genomic_DNA"/>
</dbReference>
<feature type="signal peptide" evidence="6">
    <location>
        <begin position="1"/>
        <end position="23"/>
    </location>
</feature>
<reference evidence="8" key="1">
    <citation type="submission" date="2021-03" db="EMBL/GenBank/DDBJ databases">
        <title>Roseibium sp. CAU 1637 isolated from Incheon.</title>
        <authorList>
            <person name="Kim W."/>
        </authorList>
    </citation>
    <scope>NUCLEOTIDE SEQUENCE</scope>
    <source>
        <strain evidence="8">CAU 1637</strain>
    </source>
</reference>
<dbReference type="GO" id="GO:0009279">
    <property type="term" value="C:cell outer membrane"/>
    <property type="evidence" value="ECO:0007669"/>
    <property type="project" value="UniProtKB-SubCell"/>
</dbReference>
<organism evidence="8 9">
    <name type="scientific">Roseibium limicola</name>
    <dbReference type="NCBI Taxonomy" id="2816037"/>
    <lineage>
        <taxon>Bacteria</taxon>
        <taxon>Pseudomonadati</taxon>
        <taxon>Pseudomonadota</taxon>
        <taxon>Alphaproteobacteria</taxon>
        <taxon>Hyphomicrobiales</taxon>
        <taxon>Stappiaceae</taxon>
        <taxon>Roseibium</taxon>
    </lineage>
</organism>
<dbReference type="InterPro" id="IPR051692">
    <property type="entry name" value="OMP-like"/>
</dbReference>